<comment type="caution">
    <text evidence="3">The sequence shown here is derived from an EMBL/GenBank/DDBJ whole genome shotgun (WGS) entry which is preliminary data.</text>
</comment>
<reference evidence="3 4" key="1">
    <citation type="submission" date="2017-04" db="EMBL/GenBank/DDBJ databases">
        <title>Comparative genome analysis of Subtercola boreus.</title>
        <authorList>
            <person name="Cho Y.-J."/>
            <person name="Cho A."/>
            <person name="Kim O.-S."/>
            <person name="Lee J.-I."/>
        </authorList>
    </citation>
    <scope>NUCLEOTIDE SEQUENCE [LARGE SCALE GENOMIC DNA]</scope>
    <source>
        <strain evidence="3 4">P27444</strain>
    </source>
</reference>
<gene>
    <name evidence="3" type="ORF">B7R21_08700</name>
</gene>
<dbReference type="OrthoDB" id="9780932at2"/>
<evidence type="ECO:0000259" key="2">
    <source>
        <dbReference type="Pfam" id="PF12695"/>
    </source>
</evidence>
<dbReference type="EMBL" id="NBXA01000020">
    <property type="protein sequence ID" value="RFA12922.1"/>
    <property type="molecule type" value="Genomic_DNA"/>
</dbReference>
<protein>
    <recommendedName>
        <fullName evidence="2">Alpha/beta hydrolase fold-5 domain-containing protein</fullName>
    </recommendedName>
</protein>
<sequence>MDAAAVTRFDTVGLWAARVVATLGALACVWAAVLTGAMLVHGHPAYLVLLVGSFVTCAVVAVRAWLTRTVRRRRFKVGRGILLVVGIGLLSGVVWLVPSSAVEPALLAMDSDTAVTVSETPTEIVFTPTGTISTTGVFFQPGARVDARAYAALLKPLAEAGHLVVIPKQPLGIAFLATGAFAADRDAFAPVTQWIVGGHSLGGTVAALDAAAHDTDTSEPVAALLLYASYPAGDSSDLAAQVLSVSGSLDGLATPDSIRASRADLPADTTFVEIAGGVHAFFGDYGPQAGDGQPTISHDDARSQIVAATLAFVTAVSASGVAR</sequence>
<dbReference type="SUPFAM" id="SSF53474">
    <property type="entry name" value="alpha/beta-Hydrolases"/>
    <property type="match status" value="1"/>
</dbReference>
<proteinExistence type="predicted"/>
<feature type="transmembrane region" description="Helical" evidence="1">
    <location>
        <begin position="78"/>
        <end position="97"/>
    </location>
</feature>
<accession>A0A3E0VSE0</accession>
<dbReference type="Proteomes" id="UP000256709">
    <property type="component" value="Unassembled WGS sequence"/>
</dbReference>
<keyword evidence="1" id="KW-1133">Transmembrane helix</keyword>
<dbReference type="InterPro" id="IPR029058">
    <property type="entry name" value="AB_hydrolase_fold"/>
</dbReference>
<dbReference type="InterPro" id="IPR029059">
    <property type="entry name" value="AB_hydrolase_5"/>
</dbReference>
<dbReference type="Pfam" id="PF12695">
    <property type="entry name" value="Abhydrolase_5"/>
    <property type="match status" value="1"/>
</dbReference>
<feature type="transmembrane region" description="Helical" evidence="1">
    <location>
        <begin position="12"/>
        <end position="33"/>
    </location>
</feature>
<keyword evidence="1" id="KW-0472">Membrane</keyword>
<organism evidence="3 4">
    <name type="scientific">Subtercola boreus</name>
    <dbReference type="NCBI Taxonomy" id="120213"/>
    <lineage>
        <taxon>Bacteria</taxon>
        <taxon>Bacillati</taxon>
        <taxon>Actinomycetota</taxon>
        <taxon>Actinomycetes</taxon>
        <taxon>Micrococcales</taxon>
        <taxon>Microbacteriaceae</taxon>
        <taxon>Subtercola</taxon>
    </lineage>
</organism>
<dbReference type="AlphaFoldDB" id="A0A3E0VSE0"/>
<dbReference type="RefSeq" id="WP_116282864.1">
    <property type="nucleotide sequence ID" value="NZ_NBXA01000020.1"/>
</dbReference>
<name>A0A3E0VSE0_9MICO</name>
<feature type="domain" description="Alpha/beta hydrolase fold-5" evidence="2">
    <location>
        <begin position="137"/>
        <end position="300"/>
    </location>
</feature>
<keyword evidence="1" id="KW-0812">Transmembrane</keyword>
<evidence type="ECO:0000313" key="3">
    <source>
        <dbReference type="EMBL" id="RFA12922.1"/>
    </source>
</evidence>
<dbReference type="GO" id="GO:0016787">
    <property type="term" value="F:hydrolase activity"/>
    <property type="evidence" value="ECO:0007669"/>
    <property type="project" value="InterPro"/>
</dbReference>
<evidence type="ECO:0000256" key="1">
    <source>
        <dbReference type="SAM" id="Phobius"/>
    </source>
</evidence>
<evidence type="ECO:0000313" key="4">
    <source>
        <dbReference type="Proteomes" id="UP000256709"/>
    </source>
</evidence>
<dbReference type="Gene3D" id="3.40.50.1820">
    <property type="entry name" value="alpha/beta hydrolase"/>
    <property type="match status" value="1"/>
</dbReference>
<feature type="transmembrane region" description="Helical" evidence="1">
    <location>
        <begin position="45"/>
        <end position="66"/>
    </location>
</feature>